<feature type="compositionally biased region" description="Basic and acidic residues" evidence="1">
    <location>
        <begin position="39"/>
        <end position="67"/>
    </location>
</feature>
<organism evidence="3">
    <name type="scientific">Palpitomonas bilix</name>
    <dbReference type="NCBI Taxonomy" id="652834"/>
    <lineage>
        <taxon>Eukaryota</taxon>
        <taxon>Eukaryota incertae sedis</taxon>
    </lineage>
</organism>
<reference evidence="3" key="1">
    <citation type="submission" date="2021-01" db="EMBL/GenBank/DDBJ databases">
        <authorList>
            <person name="Corre E."/>
            <person name="Pelletier E."/>
            <person name="Niang G."/>
            <person name="Scheremetjew M."/>
            <person name="Finn R."/>
            <person name="Kale V."/>
            <person name="Holt S."/>
            <person name="Cochrane G."/>
            <person name="Meng A."/>
            <person name="Brown T."/>
            <person name="Cohen L."/>
        </authorList>
    </citation>
    <scope>NUCLEOTIDE SEQUENCE</scope>
    <source>
        <strain evidence="3">NIES-2562</strain>
    </source>
</reference>
<dbReference type="AlphaFoldDB" id="A0A7S3D8F1"/>
<dbReference type="EMBL" id="HBIB01018617">
    <property type="protein sequence ID" value="CAE0249886.1"/>
    <property type="molecule type" value="Transcribed_RNA"/>
</dbReference>
<evidence type="ECO:0000313" key="3">
    <source>
        <dbReference type="EMBL" id="CAE0249886.1"/>
    </source>
</evidence>
<feature type="transmembrane region" description="Helical" evidence="2">
    <location>
        <begin position="808"/>
        <end position="832"/>
    </location>
</feature>
<feature type="compositionally biased region" description="Low complexity" evidence="1">
    <location>
        <begin position="1"/>
        <end position="13"/>
    </location>
</feature>
<feature type="region of interest" description="Disordered" evidence="1">
    <location>
        <begin position="1"/>
        <end position="100"/>
    </location>
</feature>
<protein>
    <submittedName>
        <fullName evidence="3">Uncharacterized protein</fullName>
    </submittedName>
</protein>
<keyword evidence="2" id="KW-1133">Transmembrane helix</keyword>
<keyword evidence="2" id="KW-0472">Membrane</keyword>
<evidence type="ECO:0000256" key="1">
    <source>
        <dbReference type="SAM" id="MobiDB-lite"/>
    </source>
</evidence>
<evidence type="ECO:0000256" key="2">
    <source>
        <dbReference type="SAM" id="Phobius"/>
    </source>
</evidence>
<sequence>MPQLSASILSSLSTAEKPRVATRKKPQSELSSRVAKHPRSGELHRDEPARVFQHESKSCRNNKEHVLSKRSSPVENREWHFESTGTDTDNKDSEDGDDSSEELLRALNASAARRRERHKHSSSCFESRPLHFRSSAPSSVQIPAEESHSVWNRENLTDDHRTLLYLISKYTFRSGRCLEDEDAEQYRWIRHVPLMVLIFEGITSDIFNYDYAPAAILVGTRRTYCNISQEGKDDIDDLREAGFIYSLKLMSTQQRALTAYQLSDDGVQLLSERLPLQIKETVDKFLDGPGGLWNVFWNGEAFVLESGGIMKTSAVTDCEDVSYATSPYIPRCLRCGGRPTSDNFQKAAQQLSSHDNIKDDLSEVIHLDNVRVLVVEWIPFGVNQTVAMNERVGSSERIQGGFFTAAKDVDPEETYFEFKDNSEDLTVVTPLDSASTRYLNFEAEIRYPEDEGIVQLEHFGVHVHTSGSIIYGLQVESILNRLKNGMSLDHLARLLVDVHSDSSKLMKGLMSTYQKSLMDIVFYGDAQNRDKLNCIIAEKVSPELSASAFLDKEEKENELKQILGETKYSTDLDNGAILVVGSQGLLFVSSNPHEAEATLISYMTLAGIDLFVRDFFIRTFVLDEQLKEIRGLINTYNEDPTRIPLIRKLLGETSHHIAVLEEILQFLMEALSSFASNKDLGDATYQNELERALDLDHQYAYVLERIHDLKKTLVGAKTKQENLRDMMDVVTENEQFRIQENLQANTKSLEDVFRANERASSSLEMMQIILSGSLAFDILDRLTGEWSVAETWWASKYIVEPLIHTPGVWFALNLFLWFLLGYGLYLLSCYLSDKAQGVLMVRLKPNWKISLKRLKGFLKKKDIKEEEVSADGSNRIYKTTWEEEASPTNGPWGTLAPRVELVYDPVHEFILKAVISVQTNGHPTTEEDIVKRLEKDLRQEQVLATEGETAEVTSTGIKTFTRGRSKSVFRTLDVE</sequence>
<keyword evidence="2" id="KW-0812">Transmembrane</keyword>
<gene>
    <name evidence="3" type="ORF">PBIL07802_LOCUS12086</name>
</gene>
<name>A0A7S3D8F1_9EUKA</name>
<accession>A0A7S3D8F1</accession>
<proteinExistence type="predicted"/>